<accession>A0A6J4HS06</accession>
<protein>
    <submittedName>
        <fullName evidence="1">Uncharacterized protein</fullName>
    </submittedName>
</protein>
<organism evidence="1">
    <name type="scientific">uncultured Chloroflexia bacterium</name>
    <dbReference type="NCBI Taxonomy" id="1672391"/>
    <lineage>
        <taxon>Bacteria</taxon>
        <taxon>Bacillati</taxon>
        <taxon>Chloroflexota</taxon>
        <taxon>Chloroflexia</taxon>
        <taxon>environmental samples</taxon>
    </lineage>
</organism>
<reference evidence="1" key="1">
    <citation type="submission" date="2020-02" db="EMBL/GenBank/DDBJ databases">
        <authorList>
            <person name="Meier V. D."/>
        </authorList>
    </citation>
    <scope>NUCLEOTIDE SEQUENCE</scope>
    <source>
        <strain evidence="1">AVDCRST_MAG93</strain>
    </source>
</reference>
<name>A0A6J4HS06_9CHLR</name>
<proteinExistence type="predicted"/>
<evidence type="ECO:0000313" key="1">
    <source>
        <dbReference type="EMBL" id="CAA9230300.1"/>
    </source>
</evidence>
<sequence length="60" mass="6699">MLTCAIFGLPGTITSQELGTAKATPTPDLLQPGWPQRTPLTDVRDEMRSFRLSMGSYWTR</sequence>
<dbReference type="EMBL" id="CADCTR010000275">
    <property type="protein sequence ID" value="CAA9230300.1"/>
    <property type="molecule type" value="Genomic_DNA"/>
</dbReference>
<dbReference type="AlphaFoldDB" id="A0A6J4HS06"/>
<gene>
    <name evidence="1" type="ORF">AVDCRST_MAG93-849</name>
</gene>